<dbReference type="EMBL" id="BPLR01002363">
    <property type="protein sequence ID" value="GIX72991.1"/>
    <property type="molecule type" value="Genomic_DNA"/>
</dbReference>
<dbReference type="AlphaFoldDB" id="A0AAV4MKQ3"/>
<reference evidence="1 2" key="1">
    <citation type="submission" date="2021-06" db="EMBL/GenBank/DDBJ databases">
        <title>Caerostris extrusa draft genome.</title>
        <authorList>
            <person name="Kono N."/>
            <person name="Arakawa K."/>
        </authorList>
    </citation>
    <scope>NUCLEOTIDE SEQUENCE [LARGE SCALE GENOMIC DNA]</scope>
</reference>
<organism evidence="1 2">
    <name type="scientific">Caerostris extrusa</name>
    <name type="common">Bark spider</name>
    <name type="synonym">Caerostris bankana</name>
    <dbReference type="NCBI Taxonomy" id="172846"/>
    <lineage>
        <taxon>Eukaryota</taxon>
        <taxon>Metazoa</taxon>
        <taxon>Ecdysozoa</taxon>
        <taxon>Arthropoda</taxon>
        <taxon>Chelicerata</taxon>
        <taxon>Arachnida</taxon>
        <taxon>Araneae</taxon>
        <taxon>Araneomorphae</taxon>
        <taxon>Entelegynae</taxon>
        <taxon>Araneoidea</taxon>
        <taxon>Araneidae</taxon>
        <taxon>Caerostris</taxon>
    </lineage>
</organism>
<keyword evidence="2" id="KW-1185">Reference proteome</keyword>
<protein>
    <submittedName>
        <fullName evidence="1">Uncharacterized protein</fullName>
    </submittedName>
</protein>
<accession>A0AAV4MKQ3</accession>
<evidence type="ECO:0000313" key="1">
    <source>
        <dbReference type="EMBL" id="GIX72991.1"/>
    </source>
</evidence>
<comment type="caution">
    <text evidence="1">The sequence shown here is derived from an EMBL/GenBank/DDBJ whole genome shotgun (WGS) entry which is preliminary data.</text>
</comment>
<sequence length="70" mass="7747">MPSSWSAHCPLLRQSRNRSLAPLKRNPHQPHILPHIAPSPGVPADSIKFNDSNRLEIATVSLSLSARARF</sequence>
<name>A0AAV4MKQ3_CAEEX</name>
<evidence type="ECO:0000313" key="2">
    <source>
        <dbReference type="Proteomes" id="UP001054945"/>
    </source>
</evidence>
<proteinExistence type="predicted"/>
<dbReference type="Proteomes" id="UP001054945">
    <property type="component" value="Unassembled WGS sequence"/>
</dbReference>
<gene>
    <name evidence="1" type="ORF">CEXT_194461</name>
</gene>